<keyword evidence="2" id="KW-1185">Reference proteome</keyword>
<dbReference type="HOGENOM" id="CLU_142273_1_1_11"/>
<proteinExistence type="predicted"/>
<dbReference type="eggNOG" id="ENOG5032SB1">
    <property type="taxonomic scope" value="Bacteria"/>
</dbReference>
<accession>F8AVY7</accession>
<dbReference type="STRING" id="656024.FsymDg_1868"/>
<evidence type="ECO:0000313" key="2">
    <source>
        <dbReference type="Proteomes" id="UP000001549"/>
    </source>
</evidence>
<dbReference type="Proteomes" id="UP000001549">
    <property type="component" value="Chromosome"/>
</dbReference>
<dbReference type="InterPro" id="IPR005560">
    <property type="entry name" value="Csp_YhjQ"/>
</dbReference>
<dbReference type="KEGG" id="fsy:FsymDg_1868"/>
<gene>
    <name evidence="1" type="ordered locus">FsymDg_1868</name>
</gene>
<sequence length="135" mass="14654">MLEVRELFDSMAASMSLSSEDRARGVDALNDCEEAVTACASAMLTMTDQADVQMAVRRDLDCADVVHATRRLLTRGSGPDSSLLGVQLEACLLACEQSNELCAAHASHHEYCRICSEATRRCATVCRDLLNALRS</sequence>
<name>F8AVY7_9ACTN</name>
<dbReference type="Pfam" id="PF03860">
    <property type="entry name" value="Csp"/>
    <property type="match status" value="1"/>
</dbReference>
<dbReference type="RefSeq" id="WP_013873256.1">
    <property type="nucleotide sequence ID" value="NC_015656.1"/>
</dbReference>
<dbReference type="PANTHER" id="PTHR37310">
    <property type="entry name" value="CYTOPLASMIC PROTEIN-RELATED"/>
    <property type="match status" value="1"/>
</dbReference>
<reference evidence="1 2" key="1">
    <citation type="submission" date="2011-05" db="EMBL/GenBank/DDBJ databases">
        <title>Complete sequence of chromosome of Frankia symbiont of Datisca glomerata.</title>
        <authorList>
            <consortium name="US DOE Joint Genome Institute"/>
            <person name="Lucas S."/>
            <person name="Han J."/>
            <person name="Lapidus A."/>
            <person name="Cheng J.-F."/>
            <person name="Goodwin L."/>
            <person name="Pitluck S."/>
            <person name="Peters L."/>
            <person name="Mikhailova N."/>
            <person name="Chertkov O."/>
            <person name="Teshima H."/>
            <person name="Han C."/>
            <person name="Tapia R."/>
            <person name="Land M."/>
            <person name="Hauser L."/>
            <person name="Kyrpides N."/>
            <person name="Ivanova N."/>
            <person name="Pagani I."/>
            <person name="Berry A."/>
            <person name="Pawlowski K."/>
            <person name="Persson T."/>
            <person name="Vanden Heuvel B."/>
            <person name="Benson D."/>
            <person name="Woyke T."/>
        </authorList>
    </citation>
    <scope>NUCLEOTIDE SEQUENCE [LARGE SCALE GENOMIC DNA]</scope>
    <source>
        <strain evidence="2">4085684</strain>
    </source>
</reference>
<dbReference type="PANTHER" id="PTHR37310:SF1">
    <property type="entry name" value="CYTOPLASMIC PROTEIN"/>
    <property type="match status" value="1"/>
</dbReference>
<evidence type="ECO:0000313" key="1">
    <source>
        <dbReference type="EMBL" id="AEH09308.1"/>
    </source>
</evidence>
<evidence type="ECO:0008006" key="3">
    <source>
        <dbReference type="Google" id="ProtNLM"/>
    </source>
</evidence>
<dbReference type="AlphaFoldDB" id="F8AVY7"/>
<organism evidence="1 2">
    <name type="scientific">Candidatus Protofrankia datiscae</name>
    <dbReference type="NCBI Taxonomy" id="2716812"/>
    <lineage>
        <taxon>Bacteria</taxon>
        <taxon>Bacillati</taxon>
        <taxon>Actinomycetota</taxon>
        <taxon>Actinomycetes</taxon>
        <taxon>Frankiales</taxon>
        <taxon>Frankiaceae</taxon>
        <taxon>Protofrankia</taxon>
    </lineage>
</organism>
<protein>
    <recommendedName>
        <fullName evidence="3">Four-helix bundle copper-binding protein</fullName>
    </recommendedName>
</protein>
<dbReference type="Gene3D" id="1.20.1270.360">
    <property type="match status" value="1"/>
</dbReference>
<dbReference type="EMBL" id="CP002801">
    <property type="protein sequence ID" value="AEH09308.1"/>
    <property type="molecule type" value="Genomic_DNA"/>
</dbReference>